<feature type="region of interest" description="Disordered" evidence="1">
    <location>
        <begin position="110"/>
        <end position="325"/>
    </location>
</feature>
<feature type="compositionally biased region" description="Polar residues" evidence="1">
    <location>
        <begin position="177"/>
        <end position="193"/>
    </location>
</feature>
<evidence type="ECO:0000313" key="2">
    <source>
        <dbReference type="EMBL" id="PKU64870.1"/>
    </source>
</evidence>
<proteinExistence type="predicted"/>
<evidence type="ECO:0000313" key="3">
    <source>
        <dbReference type="Proteomes" id="UP000233837"/>
    </source>
</evidence>
<dbReference type="EMBL" id="KZ503388">
    <property type="protein sequence ID" value="PKU64870.1"/>
    <property type="molecule type" value="Genomic_DNA"/>
</dbReference>
<feature type="compositionally biased region" description="Pro residues" evidence="1">
    <location>
        <begin position="296"/>
        <end position="307"/>
    </location>
</feature>
<reference evidence="2 3" key="2">
    <citation type="journal article" date="2017" name="Nature">
        <title>The Apostasia genome and the evolution of orchids.</title>
        <authorList>
            <person name="Zhang G.Q."/>
            <person name="Liu K.W."/>
            <person name="Li Z."/>
            <person name="Lohaus R."/>
            <person name="Hsiao Y.Y."/>
            <person name="Niu S.C."/>
            <person name="Wang J.Y."/>
            <person name="Lin Y.C."/>
            <person name="Xu Q."/>
            <person name="Chen L.J."/>
            <person name="Yoshida K."/>
            <person name="Fujiwara S."/>
            <person name="Wang Z.W."/>
            <person name="Zhang Y.Q."/>
            <person name="Mitsuda N."/>
            <person name="Wang M."/>
            <person name="Liu G.H."/>
            <person name="Pecoraro L."/>
            <person name="Huang H.X."/>
            <person name="Xiao X.J."/>
            <person name="Lin M."/>
            <person name="Wu X.Y."/>
            <person name="Wu W.L."/>
            <person name="Chen Y.Y."/>
            <person name="Chang S.B."/>
            <person name="Sakamoto S."/>
            <person name="Ohme-Takagi M."/>
            <person name="Yagi M."/>
            <person name="Zeng S.J."/>
            <person name="Shen C.Y."/>
            <person name="Yeh C.M."/>
            <person name="Luo Y.B."/>
            <person name="Tsai W.C."/>
            <person name="Van de Peer Y."/>
            <person name="Liu Z.J."/>
        </authorList>
    </citation>
    <scope>NUCLEOTIDE SEQUENCE [LARGE SCALE GENOMIC DNA]</scope>
    <source>
        <tissue evidence="2">The whole plant</tissue>
    </source>
</reference>
<feature type="region of interest" description="Disordered" evidence="1">
    <location>
        <begin position="339"/>
        <end position="408"/>
    </location>
</feature>
<name>A0A2I0VN88_9ASPA</name>
<evidence type="ECO:0000256" key="1">
    <source>
        <dbReference type="SAM" id="MobiDB-lite"/>
    </source>
</evidence>
<dbReference type="Proteomes" id="UP000233837">
    <property type="component" value="Unassembled WGS sequence"/>
</dbReference>
<dbReference type="OrthoDB" id="1927217at2759"/>
<sequence length="565" mass="60597">MSRISRGYLPAGRNAPAGAVAVPSSLLRRGKGLAGVPSGEGEEILDLFSRTRRGYAISSSGESDVLNRTEKKVSIGLTKSGRSAAEEFLSAEIGKHDYDWLLTPPGTPLFSSVDSTDHQPPASSQRSSSNIRSVSLVKPSRLSVPQSENSSPGPRIARSSSTTRASFSTSSRTPSSVLNTSTASVNSRPTTPGNKPRTPATTGLRPAMSRSTTPARTRPNAINPAAEKPKPIAQISRPSTPPTRAQFPASSMSTFSSNSTQARTGSRPSTPSRRLPSPSPNSRPSSPARSRTPVQPIIPPDFPPNAPPNLRTKVPERPVSTGRQRPAMELTVRGNSNVEVAGSGVSSSRRASSPAVTRGRFADNPAKGRVNGNRDGLKLTENQKPVAPEKKPVKPALGGETGGGYGRTMSKNSLNMAIKHMDIRQGMSGMRGASLFPHSIRSTASATATATATTALKDRPVSRAEPPPSTHKNRITDYNSYSNELMPKNYNEGSSESEELKPTLLEYVPAKTIDMKFYGSSRYDSILLKEDARSLNWLQSLDEKPDESHLFDRRFDPLPEPFILL</sequence>
<feature type="compositionally biased region" description="Low complexity" evidence="1">
    <location>
        <begin position="340"/>
        <end position="353"/>
    </location>
</feature>
<keyword evidence="3" id="KW-1185">Reference proteome</keyword>
<feature type="compositionally biased region" description="Low complexity" evidence="1">
    <location>
        <begin position="250"/>
        <end position="295"/>
    </location>
</feature>
<reference evidence="2 3" key="1">
    <citation type="journal article" date="2016" name="Sci. Rep.">
        <title>The Dendrobium catenatum Lindl. genome sequence provides insights into polysaccharide synthase, floral development and adaptive evolution.</title>
        <authorList>
            <person name="Zhang G.Q."/>
            <person name="Xu Q."/>
            <person name="Bian C."/>
            <person name="Tsai W.C."/>
            <person name="Yeh C.M."/>
            <person name="Liu K.W."/>
            <person name="Yoshida K."/>
            <person name="Zhang L.S."/>
            <person name="Chang S.B."/>
            <person name="Chen F."/>
            <person name="Shi Y."/>
            <person name="Su Y.Y."/>
            <person name="Zhang Y.Q."/>
            <person name="Chen L.J."/>
            <person name="Yin Y."/>
            <person name="Lin M."/>
            <person name="Huang H."/>
            <person name="Deng H."/>
            <person name="Wang Z.W."/>
            <person name="Zhu S.L."/>
            <person name="Zhao X."/>
            <person name="Deng C."/>
            <person name="Niu S.C."/>
            <person name="Huang J."/>
            <person name="Wang M."/>
            <person name="Liu G.H."/>
            <person name="Yang H.J."/>
            <person name="Xiao X.J."/>
            <person name="Hsiao Y.Y."/>
            <person name="Wu W.L."/>
            <person name="Chen Y.Y."/>
            <person name="Mitsuda N."/>
            <person name="Ohme-Takagi M."/>
            <person name="Luo Y.B."/>
            <person name="Van de Peer Y."/>
            <person name="Liu Z.J."/>
        </authorList>
    </citation>
    <scope>NUCLEOTIDE SEQUENCE [LARGE SCALE GENOMIC DNA]</scope>
    <source>
        <tissue evidence="2">The whole plant</tissue>
    </source>
</reference>
<feature type="compositionally biased region" description="Low complexity" evidence="1">
    <location>
        <begin position="154"/>
        <end position="176"/>
    </location>
</feature>
<dbReference type="GO" id="GO:0043622">
    <property type="term" value="P:cortical microtubule organization"/>
    <property type="evidence" value="ECO:0007669"/>
    <property type="project" value="TreeGrafter"/>
</dbReference>
<feature type="compositionally biased region" description="Polar residues" evidence="1">
    <location>
        <begin position="143"/>
        <end position="152"/>
    </location>
</feature>
<protein>
    <submittedName>
        <fullName evidence="2">Uncharacterized protein</fullName>
    </submittedName>
</protein>
<gene>
    <name evidence="2" type="ORF">MA16_Dca022319</name>
</gene>
<dbReference type="GO" id="GO:0055028">
    <property type="term" value="C:cortical microtubule"/>
    <property type="evidence" value="ECO:0007669"/>
    <property type="project" value="TreeGrafter"/>
</dbReference>
<organism evidence="2 3">
    <name type="scientific">Dendrobium catenatum</name>
    <dbReference type="NCBI Taxonomy" id="906689"/>
    <lineage>
        <taxon>Eukaryota</taxon>
        <taxon>Viridiplantae</taxon>
        <taxon>Streptophyta</taxon>
        <taxon>Embryophyta</taxon>
        <taxon>Tracheophyta</taxon>
        <taxon>Spermatophyta</taxon>
        <taxon>Magnoliopsida</taxon>
        <taxon>Liliopsida</taxon>
        <taxon>Asparagales</taxon>
        <taxon>Orchidaceae</taxon>
        <taxon>Epidendroideae</taxon>
        <taxon>Malaxideae</taxon>
        <taxon>Dendrobiinae</taxon>
        <taxon>Dendrobium</taxon>
    </lineage>
</organism>
<feature type="region of interest" description="Disordered" evidence="1">
    <location>
        <begin position="459"/>
        <end position="497"/>
    </location>
</feature>
<dbReference type="AlphaFoldDB" id="A0A2I0VN88"/>
<accession>A0A2I0VN88</accession>
<dbReference type="PANTHER" id="PTHR31949">
    <property type="entry name" value="GASTRIC MUCIN-LIKE PROTEIN"/>
    <property type="match status" value="1"/>
</dbReference>
<feature type="compositionally biased region" description="Low complexity" evidence="1">
    <location>
        <begin position="123"/>
        <end position="135"/>
    </location>
</feature>
<dbReference type="PANTHER" id="PTHR31949:SF2">
    <property type="entry name" value="OS05G0480600 PROTEIN"/>
    <property type="match status" value="1"/>
</dbReference>